<reference evidence="2 3" key="2">
    <citation type="journal article" date="2017" name="Nature">
        <title>The Apostasia genome and the evolution of orchids.</title>
        <authorList>
            <person name="Zhang G.Q."/>
            <person name="Liu K.W."/>
            <person name="Li Z."/>
            <person name="Lohaus R."/>
            <person name="Hsiao Y.Y."/>
            <person name="Niu S.C."/>
            <person name="Wang J.Y."/>
            <person name="Lin Y.C."/>
            <person name="Xu Q."/>
            <person name="Chen L.J."/>
            <person name="Yoshida K."/>
            <person name="Fujiwara S."/>
            <person name="Wang Z.W."/>
            <person name="Zhang Y.Q."/>
            <person name="Mitsuda N."/>
            <person name="Wang M."/>
            <person name="Liu G.H."/>
            <person name="Pecoraro L."/>
            <person name="Huang H.X."/>
            <person name="Xiao X.J."/>
            <person name="Lin M."/>
            <person name="Wu X.Y."/>
            <person name="Wu W.L."/>
            <person name="Chen Y.Y."/>
            <person name="Chang S.B."/>
            <person name="Sakamoto S."/>
            <person name="Ohme-Takagi M."/>
            <person name="Yagi M."/>
            <person name="Zeng S.J."/>
            <person name="Shen C.Y."/>
            <person name="Yeh C.M."/>
            <person name="Luo Y.B."/>
            <person name="Tsai W.C."/>
            <person name="Van de Peer Y."/>
            <person name="Liu Z.J."/>
        </authorList>
    </citation>
    <scope>NUCLEOTIDE SEQUENCE [LARGE SCALE GENOMIC DNA]</scope>
    <source>
        <tissue evidence="2">The whole plant</tissue>
    </source>
</reference>
<dbReference type="Proteomes" id="UP000233837">
    <property type="component" value="Unassembled WGS sequence"/>
</dbReference>
<feature type="region of interest" description="Disordered" evidence="1">
    <location>
        <begin position="1"/>
        <end position="21"/>
    </location>
</feature>
<name>A0A2I0XA69_9ASPA</name>
<accession>A0A2I0XA69</accession>
<dbReference type="EMBL" id="KZ502032">
    <property type="protein sequence ID" value="PKU84790.1"/>
    <property type="molecule type" value="Genomic_DNA"/>
</dbReference>
<evidence type="ECO:0000256" key="1">
    <source>
        <dbReference type="SAM" id="MobiDB-lite"/>
    </source>
</evidence>
<protein>
    <submittedName>
        <fullName evidence="2">Uncharacterized protein</fullName>
    </submittedName>
</protein>
<feature type="compositionally biased region" description="Basic residues" evidence="1">
    <location>
        <begin position="1"/>
        <end position="20"/>
    </location>
</feature>
<dbReference type="AlphaFoldDB" id="A0A2I0XA69"/>
<gene>
    <name evidence="2" type="ORF">MA16_Dca008200</name>
</gene>
<evidence type="ECO:0000313" key="3">
    <source>
        <dbReference type="Proteomes" id="UP000233837"/>
    </source>
</evidence>
<reference evidence="2 3" key="1">
    <citation type="journal article" date="2016" name="Sci. Rep.">
        <title>The Dendrobium catenatum Lindl. genome sequence provides insights into polysaccharide synthase, floral development and adaptive evolution.</title>
        <authorList>
            <person name="Zhang G.Q."/>
            <person name="Xu Q."/>
            <person name="Bian C."/>
            <person name="Tsai W.C."/>
            <person name="Yeh C.M."/>
            <person name="Liu K.W."/>
            <person name="Yoshida K."/>
            <person name="Zhang L.S."/>
            <person name="Chang S.B."/>
            <person name="Chen F."/>
            <person name="Shi Y."/>
            <person name="Su Y.Y."/>
            <person name="Zhang Y.Q."/>
            <person name="Chen L.J."/>
            <person name="Yin Y."/>
            <person name="Lin M."/>
            <person name="Huang H."/>
            <person name="Deng H."/>
            <person name="Wang Z.W."/>
            <person name="Zhu S.L."/>
            <person name="Zhao X."/>
            <person name="Deng C."/>
            <person name="Niu S.C."/>
            <person name="Huang J."/>
            <person name="Wang M."/>
            <person name="Liu G.H."/>
            <person name="Yang H.J."/>
            <person name="Xiao X.J."/>
            <person name="Hsiao Y.Y."/>
            <person name="Wu W.L."/>
            <person name="Chen Y.Y."/>
            <person name="Mitsuda N."/>
            <person name="Ohme-Takagi M."/>
            <person name="Luo Y.B."/>
            <person name="Van de Peer Y."/>
            <person name="Liu Z.J."/>
        </authorList>
    </citation>
    <scope>NUCLEOTIDE SEQUENCE [LARGE SCALE GENOMIC DNA]</scope>
    <source>
        <tissue evidence="2">The whole plant</tissue>
    </source>
</reference>
<evidence type="ECO:0000313" key="2">
    <source>
        <dbReference type="EMBL" id="PKU84790.1"/>
    </source>
</evidence>
<sequence>MKKKNEKMKKKNEKRLTLKKNKQDASGWAFLTVMTGRALPRQWFSPLDCGLLRLRVTVAEDGEPRSSCT</sequence>
<organism evidence="2 3">
    <name type="scientific">Dendrobium catenatum</name>
    <dbReference type="NCBI Taxonomy" id="906689"/>
    <lineage>
        <taxon>Eukaryota</taxon>
        <taxon>Viridiplantae</taxon>
        <taxon>Streptophyta</taxon>
        <taxon>Embryophyta</taxon>
        <taxon>Tracheophyta</taxon>
        <taxon>Spermatophyta</taxon>
        <taxon>Magnoliopsida</taxon>
        <taxon>Liliopsida</taxon>
        <taxon>Asparagales</taxon>
        <taxon>Orchidaceae</taxon>
        <taxon>Epidendroideae</taxon>
        <taxon>Malaxideae</taxon>
        <taxon>Dendrobiinae</taxon>
        <taxon>Dendrobium</taxon>
    </lineage>
</organism>
<keyword evidence="3" id="KW-1185">Reference proteome</keyword>
<proteinExistence type="predicted"/>